<proteinExistence type="predicted"/>
<evidence type="ECO:0000313" key="1">
    <source>
        <dbReference type="EMBL" id="PCH35453.1"/>
    </source>
</evidence>
<dbReference type="Proteomes" id="UP000218811">
    <property type="component" value="Unassembled WGS sequence"/>
</dbReference>
<keyword evidence="2" id="KW-1185">Reference proteome</keyword>
<name>A0A2H3J6R5_WOLCO</name>
<accession>A0A2H3J6R5</accession>
<gene>
    <name evidence="1" type="ORF">WOLCODRAFT_139906</name>
</gene>
<dbReference type="AlphaFoldDB" id="A0A2H3J6R5"/>
<dbReference type="EMBL" id="KB467854">
    <property type="protein sequence ID" value="PCH35453.1"/>
    <property type="molecule type" value="Genomic_DNA"/>
</dbReference>
<evidence type="ECO:0000313" key="2">
    <source>
        <dbReference type="Proteomes" id="UP000218811"/>
    </source>
</evidence>
<reference evidence="1 2" key="1">
    <citation type="journal article" date="2012" name="Science">
        <title>The Paleozoic origin of enzymatic lignin decomposition reconstructed from 31 fungal genomes.</title>
        <authorList>
            <person name="Floudas D."/>
            <person name="Binder M."/>
            <person name="Riley R."/>
            <person name="Barry K."/>
            <person name="Blanchette R.A."/>
            <person name="Henrissat B."/>
            <person name="Martinez A.T."/>
            <person name="Otillar R."/>
            <person name="Spatafora J.W."/>
            <person name="Yadav J.S."/>
            <person name="Aerts A."/>
            <person name="Benoit I."/>
            <person name="Boyd A."/>
            <person name="Carlson A."/>
            <person name="Copeland A."/>
            <person name="Coutinho P.M."/>
            <person name="de Vries R.P."/>
            <person name="Ferreira P."/>
            <person name="Findley K."/>
            <person name="Foster B."/>
            <person name="Gaskell J."/>
            <person name="Glotzer D."/>
            <person name="Gorecki P."/>
            <person name="Heitman J."/>
            <person name="Hesse C."/>
            <person name="Hori C."/>
            <person name="Igarashi K."/>
            <person name="Jurgens J.A."/>
            <person name="Kallen N."/>
            <person name="Kersten P."/>
            <person name="Kohler A."/>
            <person name="Kuees U."/>
            <person name="Kumar T.K.A."/>
            <person name="Kuo A."/>
            <person name="LaButti K."/>
            <person name="Larrondo L.F."/>
            <person name="Lindquist E."/>
            <person name="Ling A."/>
            <person name="Lombard V."/>
            <person name="Lucas S."/>
            <person name="Lundell T."/>
            <person name="Martin R."/>
            <person name="McLaughlin D.J."/>
            <person name="Morgenstern I."/>
            <person name="Morin E."/>
            <person name="Murat C."/>
            <person name="Nagy L.G."/>
            <person name="Nolan M."/>
            <person name="Ohm R.A."/>
            <person name="Patyshakuliyeva A."/>
            <person name="Rokas A."/>
            <person name="Ruiz-Duenas F.J."/>
            <person name="Sabat G."/>
            <person name="Salamov A."/>
            <person name="Samejima M."/>
            <person name="Schmutz J."/>
            <person name="Slot J.C."/>
            <person name="St John F."/>
            <person name="Stenlid J."/>
            <person name="Sun H."/>
            <person name="Sun S."/>
            <person name="Syed K."/>
            <person name="Tsang A."/>
            <person name="Wiebenga A."/>
            <person name="Young D."/>
            <person name="Pisabarro A."/>
            <person name="Eastwood D.C."/>
            <person name="Martin F."/>
            <person name="Cullen D."/>
            <person name="Grigoriev I.V."/>
            <person name="Hibbett D.S."/>
        </authorList>
    </citation>
    <scope>NUCLEOTIDE SEQUENCE [LARGE SCALE GENOMIC DNA]</scope>
    <source>
        <strain evidence="1 2">MD-104</strain>
    </source>
</reference>
<organism evidence="1 2">
    <name type="scientific">Wolfiporia cocos (strain MD-104)</name>
    <name type="common">Brown rot fungus</name>
    <dbReference type="NCBI Taxonomy" id="742152"/>
    <lineage>
        <taxon>Eukaryota</taxon>
        <taxon>Fungi</taxon>
        <taxon>Dikarya</taxon>
        <taxon>Basidiomycota</taxon>
        <taxon>Agaricomycotina</taxon>
        <taxon>Agaricomycetes</taxon>
        <taxon>Polyporales</taxon>
        <taxon>Phaeolaceae</taxon>
        <taxon>Wolfiporia</taxon>
    </lineage>
</organism>
<sequence length="219" mass="23855">MPTSRPDSAVLASSVLVAHLDRNRVQRMRVRFHSSLRHTWPKIGPRDVACDSDIEHARRSSRCLKTGEHRPTRTAKCAYVSPDGGASCLRAFYADVRGTVQPRAPPAVVAPNVGARCVMNLQHDSMVESTAATARPLRRMEENGALADTLATPHYMRAPSVSERGQWAGRHLSLHLDASAARIQRRCAVPKLVCAIGERGTRRLGGPDRAVGSGYAYAS</sequence>
<protein>
    <submittedName>
        <fullName evidence="1">Uncharacterized protein</fullName>
    </submittedName>
</protein>